<dbReference type="Gene3D" id="3.90.1150.10">
    <property type="entry name" value="Aspartate Aminotransferase, domain 1"/>
    <property type="match status" value="1"/>
</dbReference>
<protein>
    <recommendedName>
        <fullName evidence="3">cysteine desulfurase</fullName>
        <ecNumber evidence="3">2.8.1.7</ecNumber>
    </recommendedName>
</protein>
<dbReference type="PANTHER" id="PTHR11601:SF34">
    <property type="entry name" value="CYSTEINE DESULFURASE"/>
    <property type="match status" value="1"/>
</dbReference>
<organism evidence="13 14">
    <name type="scientific">Micromonospora harpali</name>
    <dbReference type="NCBI Taxonomy" id="1490225"/>
    <lineage>
        <taxon>Bacteria</taxon>
        <taxon>Bacillati</taxon>
        <taxon>Actinomycetota</taxon>
        <taxon>Actinomycetes</taxon>
        <taxon>Micromonosporales</taxon>
        <taxon>Micromonosporaceae</taxon>
        <taxon>Micromonospora</taxon>
    </lineage>
</organism>
<comment type="cofactor">
    <cofactor evidence="1 10">
        <name>pyridoxal 5'-phosphate</name>
        <dbReference type="ChEBI" id="CHEBI:597326"/>
    </cofactor>
</comment>
<evidence type="ECO:0000313" key="14">
    <source>
        <dbReference type="Proteomes" id="UP001596207"/>
    </source>
</evidence>
<evidence type="ECO:0000256" key="8">
    <source>
        <dbReference type="ARBA" id="ARBA00023014"/>
    </source>
</evidence>
<dbReference type="Gene3D" id="3.40.640.10">
    <property type="entry name" value="Type I PLP-dependent aspartate aminotransferase-like (Major domain)"/>
    <property type="match status" value="1"/>
</dbReference>
<dbReference type="SUPFAM" id="SSF53383">
    <property type="entry name" value="PLP-dependent transferases"/>
    <property type="match status" value="1"/>
</dbReference>
<dbReference type="EC" id="2.8.1.7" evidence="3"/>
<comment type="similarity">
    <text evidence="2">Belongs to the class-V pyridoxal-phosphate-dependent aminotransferase family. NifS/IscS subfamily.</text>
</comment>
<dbReference type="RefSeq" id="WP_353899619.1">
    <property type="nucleotide sequence ID" value="NZ_CP158970.1"/>
</dbReference>
<dbReference type="PIRSF" id="PIRSF005572">
    <property type="entry name" value="NifS"/>
    <property type="match status" value="1"/>
</dbReference>
<keyword evidence="4" id="KW-0808">Transferase</keyword>
<keyword evidence="7" id="KW-0408">Iron</keyword>
<evidence type="ECO:0000256" key="5">
    <source>
        <dbReference type="ARBA" id="ARBA00022723"/>
    </source>
</evidence>
<dbReference type="InterPro" id="IPR015421">
    <property type="entry name" value="PyrdxlP-dep_Trfase_major"/>
</dbReference>
<name>A0ABW1HEK0_9ACTN</name>
<dbReference type="PROSITE" id="PS00595">
    <property type="entry name" value="AA_TRANSFER_CLASS_5"/>
    <property type="match status" value="1"/>
</dbReference>
<dbReference type="Pfam" id="PF00266">
    <property type="entry name" value="Aminotran_5"/>
    <property type="match status" value="1"/>
</dbReference>
<dbReference type="InterPro" id="IPR015422">
    <property type="entry name" value="PyrdxlP-dep_Trfase_small"/>
</dbReference>
<keyword evidence="5" id="KW-0479">Metal-binding</keyword>
<evidence type="ECO:0000259" key="12">
    <source>
        <dbReference type="Pfam" id="PF00266"/>
    </source>
</evidence>
<evidence type="ECO:0000256" key="1">
    <source>
        <dbReference type="ARBA" id="ARBA00001933"/>
    </source>
</evidence>
<gene>
    <name evidence="13" type="ORF">ACFPZ4_00450</name>
</gene>
<comment type="caution">
    <text evidence="13">The sequence shown here is derived from an EMBL/GenBank/DDBJ whole genome shotgun (WGS) entry which is preliminary data.</text>
</comment>
<dbReference type="PANTHER" id="PTHR11601">
    <property type="entry name" value="CYSTEINE DESULFURYLASE FAMILY MEMBER"/>
    <property type="match status" value="1"/>
</dbReference>
<dbReference type="InterPro" id="IPR000192">
    <property type="entry name" value="Aminotrans_V_dom"/>
</dbReference>
<dbReference type="EMBL" id="JBHSQQ010000001">
    <property type="protein sequence ID" value="MFC5939951.1"/>
    <property type="molecule type" value="Genomic_DNA"/>
</dbReference>
<keyword evidence="14" id="KW-1185">Reference proteome</keyword>
<dbReference type="InterPro" id="IPR020578">
    <property type="entry name" value="Aminotrans_V_PyrdxlP_BS"/>
</dbReference>
<evidence type="ECO:0000256" key="7">
    <source>
        <dbReference type="ARBA" id="ARBA00023004"/>
    </source>
</evidence>
<evidence type="ECO:0000256" key="10">
    <source>
        <dbReference type="RuleBase" id="RU004504"/>
    </source>
</evidence>
<sequence length="407" mass="42171">MMGHTGVDPLIYLDYNATAPVRPEALAATTEALTAVGNASSVHAAGRDASLAVNQARERVAALLACSPNELIFTSGATEANNLAIQSAATPGQSLVISTVEHPAVTEAAAAVADAVGSKVHTVGVHRDGTLRLEELEEALATSPALVSIMAANNETGVLSDLDLVVKIAHEAGALVHSDATQLVGRLPIDLRRLELDLLSMSGHKFGAPQGVGALFVRRGTLPAIRPLMHGGGHERGRRPGTLNVPGIVGLGAAAEAAARCLDQEAARIRLLRDRFETAVLTALPCTRRNGHPDRRLPGVSSLTFDGLPADAMLAAMPAIAASEGSACAAGALEPSRVLLAMGLSRDEAECTIRFSLGYATTADDIDSAIRHVIDAERRVHAALYPNTTTTASGTAQGQEGPRRHDA</sequence>
<dbReference type="InterPro" id="IPR016454">
    <property type="entry name" value="Cysteine_dSase"/>
</dbReference>
<accession>A0ABW1HEK0</accession>
<reference evidence="14" key="1">
    <citation type="journal article" date="2019" name="Int. J. Syst. Evol. Microbiol.">
        <title>The Global Catalogue of Microorganisms (GCM) 10K type strain sequencing project: providing services to taxonomists for standard genome sequencing and annotation.</title>
        <authorList>
            <consortium name="The Broad Institute Genomics Platform"/>
            <consortium name="The Broad Institute Genome Sequencing Center for Infectious Disease"/>
            <person name="Wu L."/>
            <person name="Ma J."/>
        </authorList>
    </citation>
    <scope>NUCLEOTIDE SEQUENCE [LARGE SCALE GENOMIC DNA]</scope>
    <source>
        <strain evidence="14">CGMCC 4.7173</strain>
    </source>
</reference>
<evidence type="ECO:0000256" key="9">
    <source>
        <dbReference type="ARBA" id="ARBA00050776"/>
    </source>
</evidence>
<evidence type="ECO:0000256" key="2">
    <source>
        <dbReference type="ARBA" id="ARBA00006490"/>
    </source>
</evidence>
<keyword evidence="8" id="KW-0411">Iron-sulfur</keyword>
<proteinExistence type="inferred from homology"/>
<feature type="region of interest" description="Disordered" evidence="11">
    <location>
        <begin position="385"/>
        <end position="407"/>
    </location>
</feature>
<evidence type="ECO:0000256" key="11">
    <source>
        <dbReference type="SAM" id="MobiDB-lite"/>
    </source>
</evidence>
<evidence type="ECO:0000256" key="6">
    <source>
        <dbReference type="ARBA" id="ARBA00022898"/>
    </source>
</evidence>
<feature type="domain" description="Aminotransferase class V" evidence="12">
    <location>
        <begin position="11"/>
        <end position="367"/>
    </location>
</feature>
<keyword evidence="6" id="KW-0663">Pyridoxal phosphate</keyword>
<dbReference type="InterPro" id="IPR015424">
    <property type="entry name" value="PyrdxlP-dep_Trfase"/>
</dbReference>
<evidence type="ECO:0000256" key="4">
    <source>
        <dbReference type="ARBA" id="ARBA00022679"/>
    </source>
</evidence>
<comment type="catalytic activity">
    <reaction evidence="9">
        <text>(sulfur carrier)-H + L-cysteine = (sulfur carrier)-SH + L-alanine</text>
        <dbReference type="Rhea" id="RHEA:43892"/>
        <dbReference type="Rhea" id="RHEA-COMP:14737"/>
        <dbReference type="Rhea" id="RHEA-COMP:14739"/>
        <dbReference type="ChEBI" id="CHEBI:29917"/>
        <dbReference type="ChEBI" id="CHEBI:35235"/>
        <dbReference type="ChEBI" id="CHEBI:57972"/>
        <dbReference type="ChEBI" id="CHEBI:64428"/>
        <dbReference type="EC" id="2.8.1.7"/>
    </reaction>
</comment>
<feature type="compositionally biased region" description="Low complexity" evidence="11">
    <location>
        <begin position="388"/>
        <end position="399"/>
    </location>
</feature>
<evidence type="ECO:0000256" key="3">
    <source>
        <dbReference type="ARBA" id="ARBA00012239"/>
    </source>
</evidence>
<dbReference type="Proteomes" id="UP001596207">
    <property type="component" value="Unassembled WGS sequence"/>
</dbReference>
<evidence type="ECO:0000313" key="13">
    <source>
        <dbReference type="EMBL" id="MFC5939951.1"/>
    </source>
</evidence>